<name>A0A511FHW6_9CELL</name>
<keyword evidence="1" id="KW-0812">Transmembrane</keyword>
<dbReference type="Proteomes" id="UP000321723">
    <property type="component" value="Unassembled WGS sequence"/>
</dbReference>
<dbReference type="RefSeq" id="WP_246803225.1">
    <property type="nucleotide sequence ID" value="NZ_BJVQ01000118.1"/>
</dbReference>
<feature type="transmembrane region" description="Helical" evidence="1">
    <location>
        <begin position="79"/>
        <end position="97"/>
    </location>
</feature>
<sequence length="136" mass="13538">MTSPRPAPARPPAAVRVLSALVLVQAVALLGVALALVVGLVRGTSLPGPVAFMAVLALGVAALLAGAARALLGGHRWGRAPVLTVQILLVVLAVGWLGSGVAAWFVVVLVLAVVTAVLVVVPPVVAWTAGGAGERR</sequence>
<proteinExistence type="predicted"/>
<dbReference type="AlphaFoldDB" id="A0A511FHW6"/>
<evidence type="ECO:0000313" key="5">
    <source>
        <dbReference type="Proteomes" id="UP000564629"/>
    </source>
</evidence>
<evidence type="ECO:0008006" key="6">
    <source>
        <dbReference type="Google" id="ProtNLM"/>
    </source>
</evidence>
<evidence type="ECO:0000256" key="1">
    <source>
        <dbReference type="SAM" id="Phobius"/>
    </source>
</evidence>
<evidence type="ECO:0000313" key="2">
    <source>
        <dbReference type="EMBL" id="GEL48841.1"/>
    </source>
</evidence>
<comment type="caution">
    <text evidence="2">The sequence shown here is derived from an EMBL/GenBank/DDBJ whole genome shotgun (WGS) entry which is preliminary data.</text>
</comment>
<keyword evidence="1" id="KW-1133">Transmembrane helix</keyword>
<dbReference type="Proteomes" id="UP000564629">
    <property type="component" value="Unassembled WGS sequence"/>
</dbReference>
<organism evidence="2 4">
    <name type="scientific">Cellulomonas hominis</name>
    <dbReference type="NCBI Taxonomy" id="156981"/>
    <lineage>
        <taxon>Bacteria</taxon>
        <taxon>Bacillati</taxon>
        <taxon>Actinomycetota</taxon>
        <taxon>Actinomycetes</taxon>
        <taxon>Micrococcales</taxon>
        <taxon>Cellulomonadaceae</taxon>
        <taxon>Cellulomonas</taxon>
    </lineage>
</organism>
<dbReference type="EMBL" id="JACHDN010000001">
    <property type="protein sequence ID" value="MBB5473974.1"/>
    <property type="molecule type" value="Genomic_DNA"/>
</dbReference>
<keyword evidence="1" id="KW-0472">Membrane</keyword>
<reference evidence="3 5" key="2">
    <citation type="submission" date="2020-08" db="EMBL/GenBank/DDBJ databases">
        <title>Sequencing the genomes of 1000 actinobacteria strains.</title>
        <authorList>
            <person name="Klenk H.-P."/>
        </authorList>
    </citation>
    <scope>NUCLEOTIDE SEQUENCE [LARGE SCALE GENOMIC DNA]</scope>
    <source>
        <strain evidence="3 5">DSM 9581</strain>
    </source>
</reference>
<feature type="transmembrane region" description="Helical" evidence="1">
    <location>
        <begin position="51"/>
        <end position="72"/>
    </location>
</feature>
<evidence type="ECO:0000313" key="3">
    <source>
        <dbReference type="EMBL" id="MBB5473974.1"/>
    </source>
</evidence>
<reference evidence="2 4" key="1">
    <citation type="submission" date="2019-07" db="EMBL/GenBank/DDBJ databases">
        <title>Whole genome shotgun sequence of Cellulomonas hominis NBRC 16055.</title>
        <authorList>
            <person name="Hosoyama A."/>
            <person name="Uohara A."/>
            <person name="Ohji S."/>
            <person name="Ichikawa N."/>
        </authorList>
    </citation>
    <scope>NUCLEOTIDE SEQUENCE [LARGE SCALE GENOMIC DNA]</scope>
    <source>
        <strain evidence="2 4">NBRC 16055</strain>
    </source>
</reference>
<protein>
    <recommendedName>
        <fullName evidence="6">Integral membrane protein</fullName>
    </recommendedName>
</protein>
<dbReference type="EMBL" id="BJVQ01000118">
    <property type="protein sequence ID" value="GEL48841.1"/>
    <property type="molecule type" value="Genomic_DNA"/>
</dbReference>
<feature type="transmembrane region" description="Helical" evidence="1">
    <location>
        <begin position="103"/>
        <end position="127"/>
    </location>
</feature>
<accession>A0A511FHW6</accession>
<evidence type="ECO:0000313" key="4">
    <source>
        <dbReference type="Proteomes" id="UP000321723"/>
    </source>
</evidence>
<keyword evidence="4" id="KW-1185">Reference proteome</keyword>
<gene>
    <name evidence="2" type="ORF">CHO01_39570</name>
    <name evidence="3" type="ORF">HNR08_002710</name>
</gene>